<evidence type="ECO:0000313" key="1">
    <source>
        <dbReference type="EMBL" id="JAD94581.1"/>
    </source>
</evidence>
<accession>A0A0A9E3H6</accession>
<reference evidence="1" key="2">
    <citation type="journal article" date="2015" name="Data Brief">
        <title>Shoot transcriptome of the giant reed, Arundo donax.</title>
        <authorList>
            <person name="Barrero R.A."/>
            <person name="Guerrero F.D."/>
            <person name="Moolhuijzen P."/>
            <person name="Goolsby J.A."/>
            <person name="Tidwell J."/>
            <person name="Bellgard S.E."/>
            <person name="Bellgard M.I."/>
        </authorList>
    </citation>
    <scope>NUCLEOTIDE SEQUENCE</scope>
    <source>
        <tissue evidence="1">Shoot tissue taken approximately 20 cm above the soil surface</tissue>
    </source>
</reference>
<proteinExistence type="predicted"/>
<dbReference type="EMBL" id="GBRH01203314">
    <property type="protein sequence ID" value="JAD94581.1"/>
    <property type="molecule type" value="Transcribed_RNA"/>
</dbReference>
<sequence>MTKTLLKKSSRGCIKSSEASAKVLISTPGWILSATSK</sequence>
<protein>
    <submittedName>
        <fullName evidence="1">Uncharacterized protein</fullName>
    </submittedName>
</protein>
<organism evidence="1">
    <name type="scientific">Arundo donax</name>
    <name type="common">Giant reed</name>
    <name type="synonym">Donax arundinaceus</name>
    <dbReference type="NCBI Taxonomy" id="35708"/>
    <lineage>
        <taxon>Eukaryota</taxon>
        <taxon>Viridiplantae</taxon>
        <taxon>Streptophyta</taxon>
        <taxon>Embryophyta</taxon>
        <taxon>Tracheophyta</taxon>
        <taxon>Spermatophyta</taxon>
        <taxon>Magnoliopsida</taxon>
        <taxon>Liliopsida</taxon>
        <taxon>Poales</taxon>
        <taxon>Poaceae</taxon>
        <taxon>PACMAD clade</taxon>
        <taxon>Arundinoideae</taxon>
        <taxon>Arundineae</taxon>
        <taxon>Arundo</taxon>
    </lineage>
</organism>
<dbReference type="AlphaFoldDB" id="A0A0A9E3H6"/>
<reference evidence="1" key="1">
    <citation type="submission" date="2014-09" db="EMBL/GenBank/DDBJ databases">
        <authorList>
            <person name="Magalhaes I.L.F."/>
            <person name="Oliveira U."/>
            <person name="Santos F.R."/>
            <person name="Vidigal T.H.D.A."/>
            <person name="Brescovit A.D."/>
            <person name="Santos A.J."/>
        </authorList>
    </citation>
    <scope>NUCLEOTIDE SEQUENCE</scope>
    <source>
        <tissue evidence="1">Shoot tissue taken approximately 20 cm above the soil surface</tissue>
    </source>
</reference>
<name>A0A0A9E3H6_ARUDO</name>